<dbReference type="Gene3D" id="2.60.120.650">
    <property type="entry name" value="Cupin"/>
    <property type="match status" value="1"/>
</dbReference>
<feature type="domain" description="JmjC" evidence="4">
    <location>
        <begin position="97"/>
        <end position="256"/>
    </location>
</feature>
<dbReference type="InterPro" id="IPR003347">
    <property type="entry name" value="JmjC_dom"/>
</dbReference>
<keyword evidence="5" id="KW-1185">Reference proteome</keyword>
<dbReference type="AlphaFoldDB" id="A0A6J2T2D2"/>
<evidence type="ECO:0000313" key="6">
    <source>
        <dbReference type="RefSeq" id="XP_030369393.1"/>
    </source>
</evidence>
<dbReference type="OrthoDB" id="438164at2759"/>
<dbReference type="SMART" id="SM00558">
    <property type="entry name" value="JmjC"/>
    <property type="match status" value="1"/>
</dbReference>
<dbReference type="PROSITE" id="PS51184">
    <property type="entry name" value="JMJC"/>
    <property type="match status" value="1"/>
</dbReference>
<dbReference type="InterPro" id="IPR041667">
    <property type="entry name" value="Cupin_8"/>
</dbReference>
<dbReference type="PANTHER" id="PTHR12461">
    <property type="entry name" value="HYPOXIA-INDUCIBLE FACTOR 1 ALPHA INHIBITOR-RELATED"/>
    <property type="match status" value="1"/>
</dbReference>
<evidence type="ECO:0000313" key="5">
    <source>
        <dbReference type="Proteomes" id="UP000504634"/>
    </source>
</evidence>
<evidence type="ECO:0000256" key="2">
    <source>
        <dbReference type="ARBA" id="ARBA00022490"/>
    </source>
</evidence>
<dbReference type="PANTHER" id="PTHR12461:SF43">
    <property type="entry name" value="HSPB1-ASSOCIATED PROTEIN 1"/>
    <property type="match status" value="1"/>
</dbReference>
<reference evidence="6" key="1">
    <citation type="submission" date="2025-08" db="UniProtKB">
        <authorList>
            <consortium name="RefSeq"/>
        </authorList>
    </citation>
    <scope>IDENTIFICATION</scope>
    <source>
        <strain evidence="6">11010-0011.00</strain>
        <tissue evidence="6">Whole body</tissue>
    </source>
</reference>
<accession>A0A6J2T2D2</accession>
<dbReference type="RefSeq" id="XP_030369393.1">
    <property type="nucleotide sequence ID" value="XM_030513533.1"/>
</dbReference>
<proteinExistence type="predicted"/>
<dbReference type="SUPFAM" id="SSF51197">
    <property type="entry name" value="Clavaminate synthase-like"/>
    <property type="match status" value="1"/>
</dbReference>
<protein>
    <submittedName>
        <fullName evidence="6">HSPB1-associated protein 1</fullName>
    </submittedName>
</protein>
<evidence type="ECO:0000256" key="1">
    <source>
        <dbReference type="ARBA" id="ARBA00004496"/>
    </source>
</evidence>
<dbReference type="CTD" id="79663"/>
<dbReference type="GO" id="GO:0005737">
    <property type="term" value="C:cytoplasm"/>
    <property type="evidence" value="ECO:0007669"/>
    <property type="project" value="UniProtKB-SubCell"/>
</dbReference>
<comment type="subcellular location">
    <subcellularLocation>
        <location evidence="1">Cytoplasm</location>
    </subcellularLocation>
</comment>
<organism evidence="5 6">
    <name type="scientific">Drosophila lebanonensis</name>
    <name type="common">Fruit fly</name>
    <name type="synonym">Scaptodrosophila lebanonensis</name>
    <dbReference type="NCBI Taxonomy" id="7225"/>
    <lineage>
        <taxon>Eukaryota</taxon>
        <taxon>Metazoa</taxon>
        <taxon>Ecdysozoa</taxon>
        <taxon>Arthropoda</taxon>
        <taxon>Hexapoda</taxon>
        <taxon>Insecta</taxon>
        <taxon>Pterygota</taxon>
        <taxon>Neoptera</taxon>
        <taxon>Endopterygota</taxon>
        <taxon>Diptera</taxon>
        <taxon>Brachycera</taxon>
        <taxon>Muscomorpha</taxon>
        <taxon>Ephydroidea</taxon>
        <taxon>Drosophilidae</taxon>
        <taxon>Scaptodrosophila</taxon>
    </lineage>
</organism>
<dbReference type="Proteomes" id="UP000504634">
    <property type="component" value="Unplaced"/>
</dbReference>
<evidence type="ECO:0000259" key="4">
    <source>
        <dbReference type="PROSITE" id="PS51184"/>
    </source>
</evidence>
<comment type="function">
    <text evidence="3">May play a role in cellular stress response.</text>
</comment>
<evidence type="ECO:0000256" key="3">
    <source>
        <dbReference type="ARBA" id="ARBA00037342"/>
    </source>
</evidence>
<name>A0A6J2T2D2_DROLE</name>
<gene>
    <name evidence="6" type="primary">LOC115620336</name>
</gene>
<dbReference type="GeneID" id="115620336"/>
<keyword evidence="2" id="KW-0963">Cytoplasm</keyword>
<sequence>MPDSDRKVDDLTTKLRHIILNTRVPLVLPGFQTNWTCFSGTLSNWCEIFDRKANCLPIFERMLLSDSNTPQWERKRTQLGMTTKNFLQHHHMTQPYWTAYHYKRAEELPAACKEGIDFGCFGFEEHGNDYTFWLGSQGANTPCHYDTFGVNIVVQVYGSKSWLLFPPDTPLKSTRIPYEESSVYCRENFFAPAPKELASLEKYQSQAYHCVLAAGDVLIVPRHWWHYAEALETSLSVNYWVPLKRDLDIAFEELIVKHMVESFAKNESEEVKRYLLNPNQLEEIVLKPTDLFDQFERAIKSAESTESKRNHWNNEYLSQEEVNQLLNCLELQVHPLQIMSQDAYTHLLTTNALRHTSSPTESQVLSPTLELLINSMCAPVSISSIKREFFQRLGEGRL</sequence>
<dbReference type="Pfam" id="PF13621">
    <property type="entry name" value="Cupin_8"/>
    <property type="match status" value="1"/>
</dbReference>